<evidence type="ECO:0000313" key="3">
    <source>
        <dbReference type="Proteomes" id="UP000237222"/>
    </source>
</evidence>
<dbReference type="SUPFAM" id="SSF54637">
    <property type="entry name" value="Thioesterase/thiol ester dehydrase-isomerase"/>
    <property type="match status" value="2"/>
</dbReference>
<dbReference type="InterPro" id="IPR002539">
    <property type="entry name" value="MaoC-like_dom"/>
</dbReference>
<comment type="caution">
    <text evidence="2">The sequence shown here is derived from an EMBL/GenBank/DDBJ whole genome shotgun (WGS) entry which is preliminary data.</text>
</comment>
<organism evidence="2 3">
    <name type="scientific">Zhongshania marina</name>
    <dbReference type="NCBI Taxonomy" id="2304603"/>
    <lineage>
        <taxon>Bacteria</taxon>
        <taxon>Pseudomonadati</taxon>
        <taxon>Pseudomonadota</taxon>
        <taxon>Gammaproteobacteria</taxon>
        <taxon>Cellvibrionales</taxon>
        <taxon>Spongiibacteraceae</taxon>
        <taxon>Zhongshania</taxon>
    </lineage>
</organism>
<dbReference type="InterPro" id="IPR003965">
    <property type="entry name" value="Fatty_acid_synthase"/>
</dbReference>
<dbReference type="AlphaFoldDB" id="A0A2S4HK71"/>
<gene>
    <name evidence="2" type="ORF">C0068_01710</name>
</gene>
<dbReference type="GO" id="GO:0005835">
    <property type="term" value="C:fatty acid synthase complex"/>
    <property type="evidence" value="ECO:0007669"/>
    <property type="project" value="InterPro"/>
</dbReference>
<dbReference type="RefSeq" id="WP_103682767.1">
    <property type="nucleotide sequence ID" value="NZ_PQGG01000006.1"/>
</dbReference>
<evidence type="ECO:0000259" key="1">
    <source>
        <dbReference type="Pfam" id="PF01575"/>
    </source>
</evidence>
<dbReference type="PANTHER" id="PTHR43841">
    <property type="entry name" value="3-HYDROXYACYL-THIOESTER DEHYDRATASE HTDX-RELATED"/>
    <property type="match status" value="1"/>
</dbReference>
<dbReference type="Gene3D" id="3.10.129.10">
    <property type="entry name" value="Hotdog Thioesterase"/>
    <property type="match status" value="1"/>
</dbReference>
<proteinExistence type="predicted"/>
<sequence length="289" mass="32500">MTASNELRLNALPSTPPMLLKAAITRKKPSNSPSFPNYVLEVANIRCNSKQLRRYNRACGFDENTSTLSMSFLHVQMFRLHMKMMLDKAFPLAPMGCVHLSNTIVQHRPIAATEVLRLRCNIAEHSVTDKGYEFTFHCEAYSGDELIWEDDSRYLSRAKTGIPGAPKAARAEPRSYAQSRTITISRSDARSYARASGDFNPIHLHDISAKILGFRRMVIHGMWSKAACLAALNKEIQADAYRCQVEFKTPIFLPASVRLDYEAKGASLEFELRDKTGVKPHLIGQIQPL</sequence>
<name>A0A2S4HK71_9GAMM</name>
<dbReference type="InterPro" id="IPR029069">
    <property type="entry name" value="HotDog_dom_sf"/>
</dbReference>
<dbReference type="PANTHER" id="PTHR43841:SF3">
    <property type="entry name" value="(3R)-HYDROXYACYL-ACP DEHYDRATASE SUBUNIT HADB"/>
    <property type="match status" value="1"/>
</dbReference>
<dbReference type="OrthoDB" id="9774179at2"/>
<dbReference type="EMBL" id="PQGG01000006">
    <property type="protein sequence ID" value="POP54395.1"/>
    <property type="molecule type" value="Genomic_DNA"/>
</dbReference>
<dbReference type="Proteomes" id="UP000237222">
    <property type="component" value="Unassembled WGS sequence"/>
</dbReference>
<accession>A0A2S4HK71</accession>
<dbReference type="GO" id="GO:0006633">
    <property type="term" value="P:fatty acid biosynthetic process"/>
    <property type="evidence" value="ECO:0007669"/>
    <property type="project" value="InterPro"/>
</dbReference>
<feature type="domain" description="MaoC-like" evidence="1">
    <location>
        <begin position="174"/>
        <end position="276"/>
    </location>
</feature>
<reference evidence="2" key="1">
    <citation type="submission" date="2018-01" db="EMBL/GenBank/DDBJ databases">
        <authorList>
            <person name="Yu X.-D."/>
        </authorList>
    </citation>
    <scope>NUCLEOTIDE SEQUENCE</scope>
    <source>
        <strain evidence="2">ZX-21</strain>
    </source>
</reference>
<evidence type="ECO:0000313" key="2">
    <source>
        <dbReference type="EMBL" id="POP54395.1"/>
    </source>
</evidence>
<dbReference type="Pfam" id="PF01575">
    <property type="entry name" value="MaoC_dehydratas"/>
    <property type="match status" value="1"/>
</dbReference>
<dbReference type="GO" id="GO:0004312">
    <property type="term" value="F:fatty acid synthase activity"/>
    <property type="evidence" value="ECO:0007669"/>
    <property type="project" value="InterPro"/>
</dbReference>
<dbReference type="PRINTS" id="PR01483">
    <property type="entry name" value="FASYNTHASE"/>
</dbReference>
<protein>
    <recommendedName>
        <fullName evidence="1">MaoC-like domain-containing protein</fullName>
    </recommendedName>
</protein>